<proteinExistence type="predicted"/>
<reference evidence="1" key="1">
    <citation type="submission" date="2020-03" db="EMBL/GenBank/DDBJ databases">
        <title>The deep terrestrial virosphere.</title>
        <authorList>
            <person name="Holmfeldt K."/>
            <person name="Nilsson E."/>
            <person name="Simone D."/>
            <person name="Lopez-Fernandez M."/>
            <person name="Wu X."/>
            <person name="de Brujin I."/>
            <person name="Lundin D."/>
            <person name="Andersson A."/>
            <person name="Bertilsson S."/>
            <person name="Dopson M."/>
        </authorList>
    </citation>
    <scope>NUCLEOTIDE SEQUENCE</scope>
    <source>
        <strain evidence="1">MM415B06003</strain>
    </source>
</reference>
<sequence>MTAGSERRALDKAVTSWRRVVSGQRQSIRRPQVVLPAARREEEAPGEAHTSPE</sequence>
<accession>A0A6M3LQM6</accession>
<dbReference type="AlphaFoldDB" id="A0A6M3LQM6"/>
<organism evidence="1">
    <name type="scientific">viral metagenome</name>
    <dbReference type="NCBI Taxonomy" id="1070528"/>
    <lineage>
        <taxon>unclassified sequences</taxon>
        <taxon>metagenomes</taxon>
        <taxon>organismal metagenomes</taxon>
    </lineage>
</organism>
<gene>
    <name evidence="1" type="ORF">MM415B06003_0002</name>
</gene>
<name>A0A6M3LQM6_9ZZZZ</name>
<protein>
    <submittedName>
        <fullName evidence="1">Uncharacterized protein</fullName>
    </submittedName>
</protein>
<evidence type="ECO:0000313" key="1">
    <source>
        <dbReference type="EMBL" id="QJA97687.1"/>
    </source>
</evidence>
<dbReference type="EMBL" id="MT143516">
    <property type="protein sequence ID" value="QJA97687.1"/>
    <property type="molecule type" value="Genomic_DNA"/>
</dbReference>